<evidence type="ECO:0000259" key="1">
    <source>
        <dbReference type="Pfam" id="PF21834"/>
    </source>
</evidence>
<dbReference type="OrthoDB" id="8296556at2"/>
<feature type="domain" description="DUF6894" evidence="1">
    <location>
        <begin position="3"/>
        <end position="70"/>
    </location>
</feature>
<dbReference type="Pfam" id="PF21834">
    <property type="entry name" value="DUF6894"/>
    <property type="match status" value="1"/>
</dbReference>
<gene>
    <name evidence="2" type="ORF">FS320_03200</name>
</gene>
<reference evidence="2 3" key="1">
    <citation type="journal article" date="2019" name="Syst. Appl. Microbiol.">
        <title>Microvirga tunisiensis sp. nov., a root nodule symbiotic bacterium isolated from Lupinus micranthus and L. luteus grown in Northern Tunisia.</title>
        <authorList>
            <person name="Msaddak A."/>
            <person name="Rejili M."/>
            <person name="Duran D."/>
            <person name="Mars M."/>
            <person name="Palacios J.M."/>
            <person name="Ruiz-Argueso T."/>
            <person name="Rey L."/>
            <person name="Imperial J."/>
        </authorList>
    </citation>
    <scope>NUCLEOTIDE SEQUENCE [LARGE SCALE GENOMIC DNA]</scope>
    <source>
        <strain evidence="2 3">Lmie10</strain>
    </source>
</reference>
<dbReference type="EMBL" id="VOSK01000004">
    <property type="protein sequence ID" value="MPR24258.1"/>
    <property type="molecule type" value="Genomic_DNA"/>
</dbReference>
<name>A0A5N7MC18_9HYPH</name>
<dbReference type="RefSeq" id="WP_152709161.1">
    <property type="nucleotide sequence ID" value="NZ_VOSJ01000003.1"/>
</dbReference>
<comment type="caution">
    <text evidence="2">The sequence shown here is derived from an EMBL/GenBank/DDBJ whole genome shotgun (WGS) entry which is preliminary data.</text>
</comment>
<dbReference type="Proteomes" id="UP000403266">
    <property type="component" value="Unassembled WGS sequence"/>
</dbReference>
<protein>
    <recommendedName>
        <fullName evidence="1">DUF6894 domain-containing protein</fullName>
    </recommendedName>
</protein>
<accession>A0A5N7MC18</accession>
<evidence type="ECO:0000313" key="2">
    <source>
        <dbReference type="EMBL" id="MPR24258.1"/>
    </source>
</evidence>
<evidence type="ECO:0000313" key="3">
    <source>
        <dbReference type="Proteomes" id="UP000403266"/>
    </source>
</evidence>
<dbReference type="AlphaFoldDB" id="A0A5N7MC18"/>
<organism evidence="2 3">
    <name type="scientific">Microvirga tunisiensis</name>
    <dbReference type="NCBI Taxonomy" id="2108360"/>
    <lineage>
        <taxon>Bacteria</taxon>
        <taxon>Pseudomonadati</taxon>
        <taxon>Pseudomonadota</taxon>
        <taxon>Alphaproteobacteria</taxon>
        <taxon>Hyphomicrobiales</taxon>
        <taxon>Methylobacteriaceae</taxon>
        <taxon>Microvirga</taxon>
    </lineage>
</organism>
<proteinExistence type="predicted"/>
<sequence length="71" mass="7938">MPRYYFHLRSKEQFIWDKEGVDLPDPVIARGAADKAAAELRGGLLHESTQVCSWVVAVTDEGDQLIHVTSL</sequence>
<keyword evidence="3" id="KW-1185">Reference proteome</keyword>
<dbReference type="InterPro" id="IPR054189">
    <property type="entry name" value="DUF6894"/>
</dbReference>